<keyword evidence="5 7" id="KW-0456">Lyase</keyword>
<dbReference type="GO" id="GO:0016831">
    <property type="term" value="F:carboxy-lyase activity"/>
    <property type="evidence" value="ECO:0007669"/>
    <property type="project" value="UniProtKB-KW"/>
</dbReference>
<dbReference type="InterPro" id="IPR015422">
    <property type="entry name" value="PyrdxlP-dep_Trfase_small"/>
</dbReference>
<dbReference type="RefSeq" id="WP_115979416.1">
    <property type="nucleotide sequence ID" value="NZ_QOHR01000008.1"/>
</dbReference>
<dbReference type="Gene3D" id="1.20.1340.10">
    <property type="entry name" value="dopa decarboxylase, N-terminal domain"/>
    <property type="match status" value="1"/>
</dbReference>
<keyword evidence="9" id="KW-0808">Transferase</keyword>
<dbReference type="PRINTS" id="PR00800">
    <property type="entry name" value="YHDCRBOXLASE"/>
</dbReference>
<sequence>MSDQDDPRPFPDPAQLPEVPPDTLGLDAEEMRRLGHKVVDMVVDRAMARGQEPAIRTGDAADLRDRLGGPLPEAPGDPDAALELMAEVALAHQQHGDHPRYFARVPGPAAFAAILGEWMGTGFNTICASWGGASGPATVELVALGWLSEMLGLPAGTEGVLLSGGSMGNLTGFAVARAEMGPGVAYLTDQTHASLPRNLRALGFAGDEIARLPADARWRMSAETLRAAISRDRAAGRRPMMVVATAGATNTGAVDPLPEIADICASEGLWLHVDGAYGAPAAITEEGRAALAGLDRADSLALDPHKWLFQPYDLGVCLVTRPGALERSFAIHPEYLRDVREGAGEVNFGDRSLELSRRSRALKLWMSLRTYGAARFRQAVRDGIACAETAEAMLRAAPETWEVVTPAQLGIVCFAGRGADAAAHEAAARALAESGYACVTTTSLGGRSVLRLCTINPLTTEDDLRGTLDRLAAALAAPPAG</sequence>
<dbReference type="Pfam" id="PF00282">
    <property type="entry name" value="Pyridoxal_deC"/>
    <property type="match status" value="1"/>
</dbReference>
<dbReference type="PANTHER" id="PTHR11999:SF70">
    <property type="entry name" value="MIP05841P"/>
    <property type="match status" value="1"/>
</dbReference>
<protein>
    <submittedName>
        <fullName evidence="9">Aminotransferase class I/II-fold pyridoxal phosphate-dependent enzyme</fullName>
    </submittedName>
</protein>
<dbReference type="Gene3D" id="3.40.640.10">
    <property type="entry name" value="Type I PLP-dependent aspartate aminotransferase-like (Major domain)"/>
    <property type="match status" value="1"/>
</dbReference>
<evidence type="ECO:0000256" key="1">
    <source>
        <dbReference type="ARBA" id="ARBA00001933"/>
    </source>
</evidence>
<accession>A0A3D9BU82</accession>
<feature type="modified residue" description="N6-(pyridoxal phosphate)lysine" evidence="6">
    <location>
        <position position="306"/>
    </location>
</feature>
<evidence type="ECO:0000256" key="6">
    <source>
        <dbReference type="PIRSR" id="PIRSR602129-50"/>
    </source>
</evidence>
<name>A0A3D9BU82_9RHOB</name>
<dbReference type="OrthoDB" id="9803665at2"/>
<evidence type="ECO:0000256" key="2">
    <source>
        <dbReference type="ARBA" id="ARBA00009533"/>
    </source>
</evidence>
<proteinExistence type="inferred from homology"/>
<gene>
    <name evidence="9" type="ORF">DRV84_08275</name>
</gene>
<evidence type="ECO:0000256" key="3">
    <source>
        <dbReference type="ARBA" id="ARBA00022793"/>
    </source>
</evidence>
<dbReference type="GO" id="GO:0008483">
    <property type="term" value="F:transaminase activity"/>
    <property type="evidence" value="ECO:0007669"/>
    <property type="project" value="UniProtKB-KW"/>
</dbReference>
<evidence type="ECO:0000313" key="10">
    <source>
        <dbReference type="Proteomes" id="UP000257131"/>
    </source>
</evidence>
<feature type="region of interest" description="Disordered" evidence="8">
    <location>
        <begin position="1"/>
        <end position="23"/>
    </location>
</feature>
<comment type="cofactor">
    <cofactor evidence="1 6 7">
        <name>pyridoxal 5'-phosphate</name>
        <dbReference type="ChEBI" id="CHEBI:597326"/>
    </cofactor>
</comment>
<dbReference type="Proteomes" id="UP000257131">
    <property type="component" value="Unassembled WGS sequence"/>
</dbReference>
<keyword evidence="3" id="KW-0210">Decarboxylase</keyword>
<dbReference type="InterPro" id="IPR002129">
    <property type="entry name" value="PyrdxlP-dep_de-COase"/>
</dbReference>
<comment type="caution">
    <text evidence="9">The sequence shown here is derived from an EMBL/GenBank/DDBJ whole genome shotgun (WGS) entry which is preliminary data.</text>
</comment>
<dbReference type="GO" id="GO:0030170">
    <property type="term" value="F:pyridoxal phosphate binding"/>
    <property type="evidence" value="ECO:0007669"/>
    <property type="project" value="InterPro"/>
</dbReference>
<dbReference type="SUPFAM" id="SSF53383">
    <property type="entry name" value="PLP-dependent transferases"/>
    <property type="match status" value="1"/>
</dbReference>
<keyword evidence="10" id="KW-1185">Reference proteome</keyword>
<dbReference type="InterPro" id="IPR010977">
    <property type="entry name" value="Aromatic_deC"/>
</dbReference>
<feature type="compositionally biased region" description="Pro residues" evidence="8">
    <location>
        <begin position="10"/>
        <end position="20"/>
    </location>
</feature>
<evidence type="ECO:0000256" key="7">
    <source>
        <dbReference type="RuleBase" id="RU000382"/>
    </source>
</evidence>
<evidence type="ECO:0000256" key="4">
    <source>
        <dbReference type="ARBA" id="ARBA00022898"/>
    </source>
</evidence>
<dbReference type="GO" id="GO:0006520">
    <property type="term" value="P:amino acid metabolic process"/>
    <property type="evidence" value="ECO:0007669"/>
    <property type="project" value="InterPro"/>
</dbReference>
<dbReference type="Gene3D" id="3.90.1150.10">
    <property type="entry name" value="Aspartate Aminotransferase, domain 1"/>
    <property type="match status" value="1"/>
</dbReference>
<dbReference type="PANTHER" id="PTHR11999">
    <property type="entry name" value="GROUP II PYRIDOXAL-5-PHOSPHATE DECARBOXYLASE"/>
    <property type="match status" value="1"/>
</dbReference>
<organism evidence="9 10">
    <name type="scientific">Rhodosalinus sediminis</name>
    <dbReference type="NCBI Taxonomy" id="1940533"/>
    <lineage>
        <taxon>Bacteria</taxon>
        <taxon>Pseudomonadati</taxon>
        <taxon>Pseudomonadota</taxon>
        <taxon>Alphaproteobacteria</taxon>
        <taxon>Rhodobacterales</taxon>
        <taxon>Paracoccaceae</taxon>
        <taxon>Rhodosalinus</taxon>
    </lineage>
</organism>
<evidence type="ECO:0000256" key="8">
    <source>
        <dbReference type="SAM" id="MobiDB-lite"/>
    </source>
</evidence>
<comment type="similarity">
    <text evidence="2 7">Belongs to the group II decarboxylase family.</text>
</comment>
<dbReference type="EMBL" id="QOHR01000008">
    <property type="protein sequence ID" value="REC57079.1"/>
    <property type="molecule type" value="Genomic_DNA"/>
</dbReference>
<dbReference type="GO" id="GO:0019752">
    <property type="term" value="P:carboxylic acid metabolic process"/>
    <property type="evidence" value="ECO:0007669"/>
    <property type="project" value="InterPro"/>
</dbReference>
<keyword evidence="4 6" id="KW-0663">Pyridoxal phosphate</keyword>
<evidence type="ECO:0000313" key="9">
    <source>
        <dbReference type="EMBL" id="REC57079.1"/>
    </source>
</evidence>
<dbReference type="InterPro" id="IPR015424">
    <property type="entry name" value="PyrdxlP-dep_Trfase"/>
</dbReference>
<dbReference type="InterPro" id="IPR015421">
    <property type="entry name" value="PyrdxlP-dep_Trfase_major"/>
</dbReference>
<evidence type="ECO:0000256" key="5">
    <source>
        <dbReference type="ARBA" id="ARBA00023239"/>
    </source>
</evidence>
<reference evidence="9 10" key="1">
    <citation type="journal article" date="2017" name="Int. J. Syst. Evol. Microbiol.">
        <title>Rhodosalinus sediminis gen. nov., sp. nov., isolated from marine saltern.</title>
        <authorList>
            <person name="Guo L.Y."/>
            <person name="Ling S.K."/>
            <person name="Li C.M."/>
            <person name="Chen G.J."/>
            <person name="Du Z.J."/>
        </authorList>
    </citation>
    <scope>NUCLEOTIDE SEQUENCE [LARGE SCALE GENOMIC DNA]</scope>
    <source>
        <strain evidence="9 10">WDN1C137</strain>
    </source>
</reference>
<dbReference type="AlphaFoldDB" id="A0A3D9BU82"/>
<keyword evidence="9" id="KW-0032">Aminotransferase</keyword>